<accession>A0A381R560</accession>
<gene>
    <name evidence="1" type="ORF">METZ01_LOCUS38852</name>
</gene>
<dbReference type="EMBL" id="UINC01001660">
    <property type="protein sequence ID" value="SUZ85998.1"/>
    <property type="molecule type" value="Genomic_DNA"/>
</dbReference>
<proteinExistence type="predicted"/>
<organism evidence="1">
    <name type="scientific">marine metagenome</name>
    <dbReference type="NCBI Taxonomy" id="408172"/>
    <lineage>
        <taxon>unclassified sequences</taxon>
        <taxon>metagenomes</taxon>
        <taxon>ecological metagenomes</taxon>
    </lineage>
</organism>
<evidence type="ECO:0000313" key="1">
    <source>
        <dbReference type="EMBL" id="SUZ85998.1"/>
    </source>
</evidence>
<protein>
    <submittedName>
        <fullName evidence="1">Uncharacterized protein</fullName>
    </submittedName>
</protein>
<reference evidence="1" key="1">
    <citation type="submission" date="2018-05" db="EMBL/GenBank/DDBJ databases">
        <authorList>
            <person name="Lanie J.A."/>
            <person name="Ng W.-L."/>
            <person name="Kazmierczak K.M."/>
            <person name="Andrzejewski T.M."/>
            <person name="Davidsen T.M."/>
            <person name="Wayne K.J."/>
            <person name="Tettelin H."/>
            <person name="Glass J.I."/>
            <person name="Rusch D."/>
            <person name="Podicherti R."/>
            <person name="Tsui H.-C.T."/>
            <person name="Winkler M.E."/>
        </authorList>
    </citation>
    <scope>NUCLEOTIDE SEQUENCE</scope>
</reference>
<sequence length="28" mass="3053">MKLLLTGGTVTIGKEKKLDIISVICIKH</sequence>
<dbReference type="AlphaFoldDB" id="A0A381R560"/>
<name>A0A381R560_9ZZZZ</name>